<sequence>MMLRTVAFVLSMAVTAAANPALAQSPIQPRGGGDGLPVSQCQAIAQAVPRATYANFTPSTPLPILKAQAGKGLAMADKEQVKITFVGHSTYFIETPGGIGIATDYSGVHQPYRLPDVITMNRAHSTHYTLTPDPGIETVLPGWSDVPGEKAQHNVMVGDAYIRNVVSDIRNWGGGIEENGNSIFIFEVAGLCIGHLGHLHFELNEQQYTEIGRLDVLMVPVDGGLTMGGDSMSRVVQRLRSSLILPMHRFGPPLDAFLAMFDTKFDIAYAKDDVISVSMRSLPKKSTILVPKGL</sequence>
<dbReference type="RefSeq" id="WP_306837058.1">
    <property type="nucleotide sequence ID" value="NZ_JAUSRF010000012.1"/>
</dbReference>
<dbReference type="Gene3D" id="3.60.15.10">
    <property type="entry name" value="Ribonuclease Z/Hydroxyacylglutathione hydrolase-like"/>
    <property type="match status" value="1"/>
</dbReference>
<dbReference type="InterPro" id="IPR036866">
    <property type="entry name" value="RibonucZ/Hydroxyglut_hydro"/>
</dbReference>
<keyword evidence="3" id="KW-1185">Reference proteome</keyword>
<dbReference type="Proteomes" id="UP001241472">
    <property type="component" value="Unassembled WGS sequence"/>
</dbReference>
<accession>A0ABT9PWI9</accession>
<gene>
    <name evidence="2" type="ORF">J2T09_003587</name>
</gene>
<reference evidence="2 3" key="1">
    <citation type="submission" date="2023-07" db="EMBL/GenBank/DDBJ databases">
        <title>Sorghum-associated microbial communities from plants grown in Nebraska, USA.</title>
        <authorList>
            <person name="Schachtman D."/>
        </authorList>
    </citation>
    <scope>NUCLEOTIDE SEQUENCE [LARGE SCALE GENOMIC DNA]</scope>
    <source>
        <strain evidence="2 3">DS1307</strain>
    </source>
</reference>
<protein>
    <submittedName>
        <fullName evidence="2">L-ascorbate metabolism protein UlaG (Beta-lactamase superfamily)</fullName>
    </submittedName>
</protein>
<comment type="caution">
    <text evidence="2">The sequence shown here is derived from an EMBL/GenBank/DDBJ whole genome shotgun (WGS) entry which is preliminary data.</text>
</comment>
<organism evidence="2 3">
    <name type="scientific">Neorhizobium huautlense</name>
    <dbReference type="NCBI Taxonomy" id="67774"/>
    <lineage>
        <taxon>Bacteria</taxon>
        <taxon>Pseudomonadati</taxon>
        <taxon>Pseudomonadota</taxon>
        <taxon>Alphaproteobacteria</taxon>
        <taxon>Hyphomicrobiales</taxon>
        <taxon>Rhizobiaceae</taxon>
        <taxon>Rhizobium/Agrobacterium group</taxon>
        <taxon>Neorhizobium</taxon>
    </lineage>
</organism>
<feature type="chain" id="PRO_5046824203" evidence="1">
    <location>
        <begin position="24"/>
        <end position="294"/>
    </location>
</feature>
<dbReference type="EMBL" id="JAUSRF010000012">
    <property type="protein sequence ID" value="MDP9838815.1"/>
    <property type="molecule type" value="Genomic_DNA"/>
</dbReference>
<keyword evidence="1" id="KW-0732">Signal</keyword>
<dbReference type="SUPFAM" id="SSF56281">
    <property type="entry name" value="Metallo-hydrolase/oxidoreductase"/>
    <property type="match status" value="1"/>
</dbReference>
<dbReference type="PANTHER" id="PTHR39189">
    <property type="entry name" value="UPF0173 METAL-DEPENDENT HYDROLASE YTKL"/>
    <property type="match status" value="1"/>
</dbReference>
<proteinExistence type="predicted"/>
<dbReference type="Pfam" id="PF13483">
    <property type="entry name" value="Lactamase_B_3"/>
    <property type="match status" value="1"/>
</dbReference>
<feature type="signal peptide" evidence="1">
    <location>
        <begin position="1"/>
        <end position="23"/>
    </location>
</feature>
<evidence type="ECO:0000256" key="1">
    <source>
        <dbReference type="SAM" id="SignalP"/>
    </source>
</evidence>
<evidence type="ECO:0000313" key="3">
    <source>
        <dbReference type="Proteomes" id="UP001241472"/>
    </source>
</evidence>
<name>A0ABT9PWI9_9HYPH</name>
<evidence type="ECO:0000313" key="2">
    <source>
        <dbReference type="EMBL" id="MDP9838815.1"/>
    </source>
</evidence>
<dbReference type="PANTHER" id="PTHR39189:SF1">
    <property type="entry name" value="UPF0173 METAL-DEPENDENT HYDROLASE YTKL"/>
    <property type="match status" value="1"/>
</dbReference>